<dbReference type="AlphaFoldDB" id="A0AAD2Q421"/>
<accession>A0AAD2Q421</accession>
<evidence type="ECO:0000313" key="1">
    <source>
        <dbReference type="EMBL" id="CAK5271782.1"/>
    </source>
</evidence>
<organism evidence="1 2">
    <name type="scientific">Mycena citricolor</name>
    <dbReference type="NCBI Taxonomy" id="2018698"/>
    <lineage>
        <taxon>Eukaryota</taxon>
        <taxon>Fungi</taxon>
        <taxon>Dikarya</taxon>
        <taxon>Basidiomycota</taxon>
        <taxon>Agaricomycotina</taxon>
        <taxon>Agaricomycetes</taxon>
        <taxon>Agaricomycetidae</taxon>
        <taxon>Agaricales</taxon>
        <taxon>Marasmiineae</taxon>
        <taxon>Mycenaceae</taxon>
        <taxon>Mycena</taxon>
    </lineage>
</organism>
<keyword evidence="2" id="KW-1185">Reference proteome</keyword>
<dbReference type="Proteomes" id="UP001295794">
    <property type="component" value="Unassembled WGS sequence"/>
</dbReference>
<dbReference type="EMBL" id="CAVNYO010000176">
    <property type="protein sequence ID" value="CAK5271782.1"/>
    <property type="molecule type" value="Genomic_DNA"/>
</dbReference>
<protein>
    <submittedName>
        <fullName evidence="1">Uncharacterized protein</fullName>
    </submittedName>
</protein>
<evidence type="ECO:0000313" key="2">
    <source>
        <dbReference type="Proteomes" id="UP001295794"/>
    </source>
</evidence>
<comment type="caution">
    <text evidence="1">The sequence shown here is derived from an EMBL/GenBank/DDBJ whole genome shotgun (WGS) entry which is preliminary data.</text>
</comment>
<name>A0AAD2Q421_9AGAR</name>
<reference evidence="1" key="1">
    <citation type="submission" date="2023-11" db="EMBL/GenBank/DDBJ databases">
        <authorList>
            <person name="De Vega J J."/>
            <person name="De Vega J J."/>
        </authorList>
    </citation>
    <scope>NUCLEOTIDE SEQUENCE</scope>
</reference>
<gene>
    <name evidence="1" type="ORF">MYCIT1_LOCUS17089</name>
</gene>
<sequence length="117" mass="13295">MYVSGELLRNRLDAAIAIVLEARVLRRVSPFLPLYLSSISIQVGRPVSVCPDAPGRSFFLWEATARRTWPCTSDQHSFRFIDENHQPEIDALSQALDKSTACVIYPIRGDRLFFRQG</sequence>
<proteinExistence type="predicted"/>